<dbReference type="Gene3D" id="3.60.21.10">
    <property type="match status" value="1"/>
</dbReference>
<name>A0A918TYW8_9BACT</name>
<gene>
    <name evidence="2" type="ORF">GCM10007100_40020</name>
</gene>
<dbReference type="EMBL" id="BMXI01000029">
    <property type="protein sequence ID" value="GHC67883.1"/>
    <property type="molecule type" value="Genomic_DNA"/>
</dbReference>
<dbReference type="Proteomes" id="UP000644507">
    <property type="component" value="Unassembled WGS sequence"/>
</dbReference>
<evidence type="ECO:0000259" key="1">
    <source>
        <dbReference type="Pfam" id="PF00149"/>
    </source>
</evidence>
<dbReference type="AlphaFoldDB" id="A0A918TYW8"/>
<keyword evidence="3" id="KW-1185">Reference proteome</keyword>
<organism evidence="2 3">
    <name type="scientific">Roseibacillus persicicus</name>
    <dbReference type="NCBI Taxonomy" id="454148"/>
    <lineage>
        <taxon>Bacteria</taxon>
        <taxon>Pseudomonadati</taxon>
        <taxon>Verrucomicrobiota</taxon>
        <taxon>Verrucomicrobiia</taxon>
        <taxon>Verrucomicrobiales</taxon>
        <taxon>Verrucomicrobiaceae</taxon>
        <taxon>Roseibacillus</taxon>
    </lineage>
</organism>
<evidence type="ECO:0000313" key="3">
    <source>
        <dbReference type="Proteomes" id="UP000644507"/>
    </source>
</evidence>
<accession>A0A918TYW8</accession>
<comment type="caution">
    <text evidence="2">The sequence shown here is derived from an EMBL/GenBank/DDBJ whole genome shotgun (WGS) entry which is preliminary data.</text>
</comment>
<evidence type="ECO:0000313" key="2">
    <source>
        <dbReference type="EMBL" id="GHC67883.1"/>
    </source>
</evidence>
<dbReference type="InterPro" id="IPR004843">
    <property type="entry name" value="Calcineurin-like_PHP"/>
</dbReference>
<dbReference type="Pfam" id="PF00149">
    <property type="entry name" value="Metallophos"/>
    <property type="match status" value="1"/>
</dbReference>
<dbReference type="RefSeq" id="WP_189574553.1">
    <property type="nucleotide sequence ID" value="NZ_BMXI01000029.1"/>
</dbReference>
<proteinExistence type="predicted"/>
<reference evidence="2" key="1">
    <citation type="journal article" date="2014" name="Int. J. Syst. Evol. Microbiol.">
        <title>Complete genome sequence of Corynebacterium casei LMG S-19264T (=DSM 44701T), isolated from a smear-ripened cheese.</title>
        <authorList>
            <consortium name="US DOE Joint Genome Institute (JGI-PGF)"/>
            <person name="Walter F."/>
            <person name="Albersmeier A."/>
            <person name="Kalinowski J."/>
            <person name="Ruckert C."/>
        </authorList>
    </citation>
    <scope>NUCLEOTIDE SEQUENCE</scope>
    <source>
        <strain evidence="2">KCTC 12988</strain>
    </source>
</reference>
<feature type="domain" description="Calcineurin-like phosphoesterase" evidence="1">
    <location>
        <begin position="20"/>
        <end position="156"/>
    </location>
</feature>
<dbReference type="InterPro" id="IPR029052">
    <property type="entry name" value="Metallo-depent_PP-like"/>
</dbReference>
<dbReference type="SUPFAM" id="SSF56300">
    <property type="entry name" value="Metallo-dependent phosphatases"/>
    <property type="match status" value="1"/>
</dbReference>
<protein>
    <recommendedName>
        <fullName evidence="1">Calcineurin-like phosphoesterase domain-containing protein</fullName>
    </recommendedName>
</protein>
<reference evidence="2" key="2">
    <citation type="submission" date="2020-09" db="EMBL/GenBank/DDBJ databases">
        <authorList>
            <person name="Sun Q."/>
            <person name="Kim S."/>
        </authorList>
    </citation>
    <scope>NUCLEOTIDE SEQUENCE</scope>
    <source>
        <strain evidence="2">KCTC 12988</strain>
    </source>
</reference>
<sequence>MRLITIADDDSLVAKGESLEGDVLVSLGDLWDYTIERAFKHHNCKNVVAVRGNHDSNEDFADFVIPLHFTVAEIGGLLFGGFNGSWKYKPKGHHMFEQFEVSRLLRSFPRVDVFVAHNSPAGVHERDKDVHQGFHGFTDYIERSKPKYFLHGHQHSNNRSQIGDTTVIGVFGEAAIDLD</sequence>